<dbReference type="PANTHER" id="PTHR31152:SF1">
    <property type="entry name" value="PLAC8 FAMILY PROTEIN"/>
    <property type="match status" value="1"/>
</dbReference>
<gene>
    <name evidence="1" type="ORF">DBRI00130_LOCUS38264</name>
</gene>
<organism evidence="1">
    <name type="scientific">Ditylum brightwellii</name>
    <dbReference type="NCBI Taxonomy" id="49249"/>
    <lineage>
        <taxon>Eukaryota</taxon>
        <taxon>Sar</taxon>
        <taxon>Stramenopiles</taxon>
        <taxon>Ochrophyta</taxon>
        <taxon>Bacillariophyta</taxon>
        <taxon>Mediophyceae</taxon>
        <taxon>Lithodesmiophycidae</taxon>
        <taxon>Lithodesmiales</taxon>
        <taxon>Lithodesmiaceae</taxon>
        <taxon>Ditylum</taxon>
    </lineage>
</organism>
<dbReference type="EMBL" id="HBNS01051672">
    <property type="protein sequence ID" value="CAE4652535.1"/>
    <property type="molecule type" value="Transcribed_RNA"/>
</dbReference>
<protein>
    <submittedName>
        <fullName evidence="1">Uncharacterized protein</fullName>
    </submittedName>
</protein>
<reference evidence="1" key="1">
    <citation type="submission" date="2021-01" db="EMBL/GenBank/DDBJ databases">
        <authorList>
            <person name="Corre E."/>
            <person name="Pelletier E."/>
            <person name="Niang G."/>
            <person name="Scheremetjew M."/>
            <person name="Finn R."/>
            <person name="Kale V."/>
            <person name="Holt S."/>
            <person name="Cochrane G."/>
            <person name="Meng A."/>
            <person name="Brown T."/>
            <person name="Cohen L."/>
        </authorList>
    </citation>
    <scope>NUCLEOTIDE SEQUENCE</scope>
    <source>
        <strain evidence="1">GSO104</strain>
    </source>
</reference>
<proteinExistence type="predicted"/>
<name>A0A7S4SQV2_9STRA</name>
<dbReference type="AlphaFoldDB" id="A0A7S4SQV2"/>
<sequence>MADEAAEEAAKYAELCPIEGCPMEGCCPEDGCFPEDGCCPSEGCCHYENGCCPSEGCCQSGDGEGCICDPCLNLCTTCLECITPGCDILAESIWCLGSPIAFPIIFCFSPDPYTNESSGWSISMLRAPCVHPFTCCFVSLCIPCGQWFVRRRALGGDMSRYKLWQGYHDGPQCCARICPNAPITIEAGTYGEQDCPNAFLCLEVTCLGGVCSPCCAFNASRQYMKEDRGLGTDPTEARQEKCADFFSQIANSISQVACCCCCASWILQLCCASQSEDAEELSDATRNFSRALRSIAHTCYRGIWSTRMVAIGCMSAQMVHHEGSETRSLKSAPQSQTMERGGAINEEGMEMAKTMDRNVKGVVLK</sequence>
<evidence type="ECO:0000313" key="1">
    <source>
        <dbReference type="EMBL" id="CAE4652535.1"/>
    </source>
</evidence>
<accession>A0A7S4SQV2</accession>
<dbReference type="PANTHER" id="PTHR31152">
    <property type="entry name" value="PLAC8 FAMILY PROTEIN"/>
    <property type="match status" value="1"/>
</dbReference>